<keyword evidence="1 2" id="KW-0597">Phosphoprotein</keyword>
<sequence>MEVLVTILNILLVEDNQLLAKGTAKLIERLGGHQVFITAEPKEIFQQCEAGAVELVIMDINLPGARWEGQKVDGSILSRHLKAQWKQLPIILVTAYTMPADQHLLLSQSGADSCYTKPITDYDAFLDMITLLGQKRN</sequence>
<feature type="domain" description="Response regulatory" evidence="3">
    <location>
        <begin position="9"/>
        <end position="132"/>
    </location>
</feature>
<dbReference type="PANTHER" id="PTHR44591:SF3">
    <property type="entry name" value="RESPONSE REGULATORY DOMAIN-CONTAINING PROTEIN"/>
    <property type="match status" value="1"/>
</dbReference>
<dbReference type="EMBL" id="CP001037">
    <property type="protein sequence ID" value="ACC80420.1"/>
    <property type="molecule type" value="Genomic_DNA"/>
</dbReference>
<evidence type="ECO:0000259" key="3">
    <source>
        <dbReference type="PROSITE" id="PS50110"/>
    </source>
</evidence>
<dbReference type="Pfam" id="PF00072">
    <property type="entry name" value="Response_reg"/>
    <property type="match status" value="1"/>
</dbReference>
<protein>
    <submittedName>
        <fullName evidence="4">Response regulator receiver protein</fullName>
    </submittedName>
</protein>
<dbReference type="KEGG" id="npu:Npun_R1758"/>
<proteinExistence type="predicted"/>
<evidence type="ECO:0000313" key="5">
    <source>
        <dbReference type="Proteomes" id="UP000001191"/>
    </source>
</evidence>
<evidence type="ECO:0000313" key="4">
    <source>
        <dbReference type="EMBL" id="ACC80420.1"/>
    </source>
</evidence>
<dbReference type="EnsemblBacteria" id="ACC80420">
    <property type="protein sequence ID" value="ACC80420"/>
    <property type="gene ID" value="Npun_R1758"/>
</dbReference>
<dbReference type="eggNOG" id="COG0784">
    <property type="taxonomic scope" value="Bacteria"/>
</dbReference>
<name>B2J2I9_NOSP7</name>
<dbReference type="HOGENOM" id="CLU_000445_69_17_3"/>
<dbReference type="InterPro" id="IPR011006">
    <property type="entry name" value="CheY-like_superfamily"/>
</dbReference>
<gene>
    <name evidence="4" type="ordered locus">Npun_R1758</name>
</gene>
<dbReference type="PANTHER" id="PTHR44591">
    <property type="entry name" value="STRESS RESPONSE REGULATOR PROTEIN 1"/>
    <property type="match status" value="1"/>
</dbReference>
<dbReference type="PROSITE" id="PS50110">
    <property type="entry name" value="RESPONSE_REGULATORY"/>
    <property type="match status" value="1"/>
</dbReference>
<dbReference type="SUPFAM" id="SSF52172">
    <property type="entry name" value="CheY-like"/>
    <property type="match status" value="1"/>
</dbReference>
<dbReference type="RefSeq" id="WP_012408438.1">
    <property type="nucleotide sequence ID" value="NC_010628.1"/>
</dbReference>
<feature type="modified residue" description="4-aspartylphosphate" evidence="2">
    <location>
        <position position="59"/>
    </location>
</feature>
<dbReference type="InterPro" id="IPR001789">
    <property type="entry name" value="Sig_transdc_resp-reg_receiver"/>
</dbReference>
<keyword evidence="5" id="KW-1185">Reference proteome</keyword>
<dbReference type="Proteomes" id="UP000001191">
    <property type="component" value="Chromosome"/>
</dbReference>
<dbReference type="AlphaFoldDB" id="B2J2I9"/>
<dbReference type="STRING" id="63737.Npun_R1758"/>
<accession>B2J2I9</accession>
<organism evidence="4 5">
    <name type="scientific">Nostoc punctiforme (strain ATCC 29133 / PCC 73102)</name>
    <dbReference type="NCBI Taxonomy" id="63737"/>
    <lineage>
        <taxon>Bacteria</taxon>
        <taxon>Bacillati</taxon>
        <taxon>Cyanobacteriota</taxon>
        <taxon>Cyanophyceae</taxon>
        <taxon>Nostocales</taxon>
        <taxon>Nostocaceae</taxon>
        <taxon>Nostoc</taxon>
    </lineage>
</organism>
<evidence type="ECO:0000256" key="1">
    <source>
        <dbReference type="ARBA" id="ARBA00022553"/>
    </source>
</evidence>
<dbReference type="CDD" id="cd17546">
    <property type="entry name" value="REC_hyHK_CKI1_RcsC-like"/>
    <property type="match status" value="1"/>
</dbReference>
<evidence type="ECO:0000256" key="2">
    <source>
        <dbReference type="PROSITE-ProRule" id="PRU00169"/>
    </source>
</evidence>
<dbReference type="GO" id="GO:0000160">
    <property type="term" value="P:phosphorelay signal transduction system"/>
    <property type="evidence" value="ECO:0007669"/>
    <property type="project" value="InterPro"/>
</dbReference>
<reference evidence="4 5" key="2">
    <citation type="journal article" date="2013" name="Plant Physiol.">
        <title>A Nostoc punctiforme Sugar Transporter Necessary to Establish a Cyanobacterium-Plant Symbiosis.</title>
        <authorList>
            <person name="Ekman M."/>
            <person name="Picossi S."/>
            <person name="Campbell E.L."/>
            <person name="Meeks J.C."/>
            <person name="Flores E."/>
        </authorList>
    </citation>
    <scope>NUCLEOTIDE SEQUENCE [LARGE SCALE GENOMIC DNA]</scope>
    <source>
        <strain evidence="5">ATCC 29133 / PCC 73102</strain>
    </source>
</reference>
<reference evidence="5" key="1">
    <citation type="submission" date="2008-04" db="EMBL/GenBank/DDBJ databases">
        <title>Complete sequence of chromosome of Nostoc punctiforme ATCC 29133.</title>
        <authorList>
            <consortium name="US DOE Joint Genome Institute"/>
            <person name="Copeland A."/>
            <person name="Lucas S."/>
            <person name="Lapidus A."/>
            <person name="Glavina del Rio T."/>
            <person name="Dalin E."/>
            <person name="Tice H."/>
            <person name="Pitluck S."/>
            <person name="Chain P."/>
            <person name="Malfatti S."/>
            <person name="Shin M."/>
            <person name="Vergez L."/>
            <person name="Schmutz J."/>
            <person name="Larimer F."/>
            <person name="Land M."/>
            <person name="Hauser L."/>
            <person name="Kyrpides N."/>
            <person name="Kim E."/>
            <person name="Meeks J.C."/>
            <person name="Elhai J."/>
            <person name="Campbell E.L."/>
            <person name="Thiel T."/>
            <person name="Longmire J."/>
            <person name="Potts M."/>
            <person name="Atlas R."/>
        </authorList>
    </citation>
    <scope>NUCLEOTIDE SEQUENCE [LARGE SCALE GENOMIC DNA]</scope>
    <source>
        <strain evidence="5">ATCC 29133 / PCC 73102</strain>
    </source>
</reference>
<dbReference type="SMART" id="SM00448">
    <property type="entry name" value="REC"/>
    <property type="match status" value="1"/>
</dbReference>
<dbReference type="InterPro" id="IPR050595">
    <property type="entry name" value="Bact_response_regulator"/>
</dbReference>
<dbReference type="Gene3D" id="3.40.50.2300">
    <property type="match status" value="1"/>
</dbReference>
<dbReference type="PhylomeDB" id="B2J2I9"/>